<dbReference type="SUPFAM" id="SSF52540">
    <property type="entry name" value="P-loop containing nucleoside triphosphate hydrolases"/>
    <property type="match status" value="1"/>
</dbReference>
<protein>
    <submittedName>
        <fullName evidence="4">Sulfotransferase family, putative</fullName>
    </submittedName>
</protein>
<evidence type="ECO:0000259" key="3">
    <source>
        <dbReference type="Pfam" id="PF00685"/>
    </source>
</evidence>
<dbReference type="OrthoDB" id="8446141at2"/>
<accession>B0BZ30</accession>
<sequence>MKITRILNKIDRRFHPSHIYALQPDHDLLRENRTYREAKDIVLLSYPRSGNTWLRRLLANSILEAQQYPSSIQSDIPFETVVPSIYTQSIKPPCLHRYDEVCHRIVKSHEHRDARKHKTVYLFRNPVDTLVSWHHFVSNSPSLLQQFPWVVDLSIDEFCLNAVDGWAKHIQQTRHYKDILLVEYEHLFQYPHQMLANILDFCRIPRSNIDLDQIIDNQSIRKLKSVTHSQELRKGGVGHGEVELRPSTVTELRQYQQMLNVAWKPQVERSLMTAM</sequence>
<evidence type="ECO:0000313" key="4">
    <source>
        <dbReference type="EMBL" id="ABW28330.1"/>
    </source>
</evidence>
<dbReference type="InterPro" id="IPR000863">
    <property type="entry name" value="Sulfotransferase_dom"/>
</dbReference>
<evidence type="ECO:0000256" key="2">
    <source>
        <dbReference type="ARBA" id="ARBA00022679"/>
    </source>
</evidence>
<dbReference type="KEGG" id="amr:AM1_3336"/>
<dbReference type="PANTHER" id="PTHR11783">
    <property type="entry name" value="SULFOTRANSFERASE SULT"/>
    <property type="match status" value="1"/>
</dbReference>
<organism evidence="4 5">
    <name type="scientific">Acaryochloris marina (strain MBIC 11017)</name>
    <dbReference type="NCBI Taxonomy" id="329726"/>
    <lineage>
        <taxon>Bacteria</taxon>
        <taxon>Bacillati</taxon>
        <taxon>Cyanobacteriota</taxon>
        <taxon>Cyanophyceae</taxon>
        <taxon>Acaryochloridales</taxon>
        <taxon>Acaryochloridaceae</taxon>
        <taxon>Acaryochloris</taxon>
    </lineage>
</organism>
<proteinExistence type="inferred from homology"/>
<dbReference type="RefSeq" id="WP_012163733.1">
    <property type="nucleotide sequence ID" value="NC_009925.1"/>
</dbReference>
<gene>
    <name evidence="4" type="ordered locus">AM1_3336</name>
</gene>
<dbReference type="EMBL" id="CP000828">
    <property type="protein sequence ID" value="ABW28330.1"/>
    <property type="molecule type" value="Genomic_DNA"/>
</dbReference>
<dbReference type="InterPro" id="IPR027417">
    <property type="entry name" value="P-loop_NTPase"/>
</dbReference>
<feature type="domain" description="Sulfotransferase" evidence="3">
    <location>
        <begin position="39"/>
        <end position="233"/>
    </location>
</feature>
<dbReference type="STRING" id="329726.AM1_3336"/>
<keyword evidence="5" id="KW-1185">Reference proteome</keyword>
<dbReference type="AlphaFoldDB" id="B0BZ30"/>
<evidence type="ECO:0000313" key="5">
    <source>
        <dbReference type="Proteomes" id="UP000000268"/>
    </source>
</evidence>
<dbReference type="Gene3D" id="3.40.50.300">
    <property type="entry name" value="P-loop containing nucleotide triphosphate hydrolases"/>
    <property type="match status" value="1"/>
</dbReference>
<dbReference type="GO" id="GO:0008146">
    <property type="term" value="F:sulfotransferase activity"/>
    <property type="evidence" value="ECO:0007669"/>
    <property type="project" value="InterPro"/>
</dbReference>
<keyword evidence="2 4" id="KW-0808">Transferase</keyword>
<reference evidence="4 5" key="1">
    <citation type="journal article" date="2008" name="Proc. Natl. Acad. Sci. U.S.A.">
        <title>Niche adaptation and genome expansion in the chlorophyll d-producing cyanobacterium Acaryochloris marina.</title>
        <authorList>
            <person name="Swingley W.D."/>
            <person name="Chen M."/>
            <person name="Cheung P.C."/>
            <person name="Conrad A.L."/>
            <person name="Dejesa L.C."/>
            <person name="Hao J."/>
            <person name="Honchak B.M."/>
            <person name="Karbach L.E."/>
            <person name="Kurdoglu A."/>
            <person name="Lahiri S."/>
            <person name="Mastrian S.D."/>
            <person name="Miyashita H."/>
            <person name="Page L."/>
            <person name="Ramakrishna P."/>
            <person name="Satoh S."/>
            <person name="Sattley W.M."/>
            <person name="Shimada Y."/>
            <person name="Taylor H.L."/>
            <person name="Tomo T."/>
            <person name="Tsuchiya T."/>
            <person name="Wang Z.T."/>
            <person name="Raymond J."/>
            <person name="Mimuro M."/>
            <person name="Blankenship R.E."/>
            <person name="Touchman J.W."/>
        </authorList>
    </citation>
    <scope>NUCLEOTIDE SEQUENCE [LARGE SCALE GENOMIC DNA]</scope>
    <source>
        <strain evidence="5">MBIC 11017</strain>
    </source>
</reference>
<evidence type="ECO:0000256" key="1">
    <source>
        <dbReference type="ARBA" id="ARBA00005771"/>
    </source>
</evidence>
<dbReference type="HOGENOM" id="CLU_1010558_0_0_3"/>
<name>B0BZ30_ACAM1</name>
<dbReference type="Pfam" id="PF00685">
    <property type="entry name" value="Sulfotransfer_1"/>
    <property type="match status" value="1"/>
</dbReference>
<comment type="similarity">
    <text evidence="1">Belongs to the sulfotransferase 1 family.</text>
</comment>
<dbReference type="Proteomes" id="UP000000268">
    <property type="component" value="Chromosome"/>
</dbReference>